<dbReference type="PANTHER" id="PTHR11547">
    <property type="entry name" value="ARGININE OR CREATINE KINASE"/>
    <property type="match status" value="1"/>
</dbReference>
<dbReference type="Pfam" id="PF00217">
    <property type="entry name" value="ATP-gua_Ptrans"/>
    <property type="match status" value="1"/>
</dbReference>
<name>A0A4R1MPN8_9FIRM</name>
<feature type="short sequence motif" description="RDXXRA motif of the pArg binding pocket involved in allosteric regulation" evidence="5">
    <location>
        <begin position="329"/>
        <end position="334"/>
    </location>
</feature>
<evidence type="ECO:0000256" key="1">
    <source>
        <dbReference type="ARBA" id="ARBA00022679"/>
    </source>
</evidence>
<comment type="caution">
    <text evidence="9">The sequence shown here is derived from an EMBL/GenBank/DDBJ whole genome shotgun (WGS) entry which is preliminary data.</text>
</comment>
<dbReference type="EMBL" id="SMGQ01000014">
    <property type="protein sequence ID" value="TCK92459.1"/>
    <property type="molecule type" value="Genomic_DNA"/>
</dbReference>
<comment type="activity regulation">
    <text evidence="5">Appears to be allosterically activated by the binding of pArg-containing polypeptides to the pArg-binding pocket localized in the C-terminal domain of McsB.</text>
</comment>
<dbReference type="GO" id="GO:1990424">
    <property type="term" value="F:protein arginine kinase activity"/>
    <property type="evidence" value="ECO:0007669"/>
    <property type="project" value="UniProtKB-EC"/>
</dbReference>
<dbReference type="EC" id="2.7.14.1" evidence="5"/>
<proteinExistence type="inferred from homology"/>
<feature type="binding site" evidence="6">
    <location>
        <begin position="168"/>
        <end position="172"/>
    </location>
    <ligand>
        <name>ATP</name>
        <dbReference type="ChEBI" id="CHEBI:30616"/>
    </ligand>
</feature>
<keyword evidence="10" id="KW-1185">Reference proteome</keyword>
<dbReference type="GO" id="GO:0004111">
    <property type="term" value="F:creatine kinase activity"/>
    <property type="evidence" value="ECO:0007669"/>
    <property type="project" value="InterPro"/>
</dbReference>
<dbReference type="GO" id="GO:0005524">
    <property type="term" value="F:ATP binding"/>
    <property type="evidence" value="ECO:0007669"/>
    <property type="project" value="UniProtKB-UniRule"/>
</dbReference>
<organism evidence="9 10">
    <name type="scientific">Natranaerovirga hydrolytica</name>
    <dbReference type="NCBI Taxonomy" id="680378"/>
    <lineage>
        <taxon>Bacteria</taxon>
        <taxon>Bacillati</taxon>
        <taxon>Bacillota</taxon>
        <taxon>Clostridia</taxon>
        <taxon>Lachnospirales</taxon>
        <taxon>Natranaerovirgaceae</taxon>
        <taxon>Natranaerovirga</taxon>
    </lineage>
</organism>
<dbReference type="GO" id="GO:0005615">
    <property type="term" value="C:extracellular space"/>
    <property type="evidence" value="ECO:0007669"/>
    <property type="project" value="TreeGrafter"/>
</dbReference>
<evidence type="ECO:0000256" key="5">
    <source>
        <dbReference type="HAMAP-Rule" id="MF_00602"/>
    </source>
</evidence>
<accession>A0A4R1MPN8</accession>
<dbReference type="InterPro" id="IPR023660">
    <property type="entry name" value="Arg_Kinase"/>
</dbReference>
<comment type="caution">
    <text evidence="5">Lacks conserved residue(s) required for the propagation of feature annotation.</text>
</comment>
<dbReference type="RefSeq" id="WP_132282891.1">
    <property type="nucleotide sequence ID" value="NZ_SMGQ01000014.1"/>
</dbReference>
<dbReference type="Gene3D" id="3.30.590.10">
    <property type="entry name" value="Glutamine synthetase/guanido kinase, catalytic domain"/>
    <property type="match status" value="1"/>
</dbReference>
<keyword evidence="1 5" id="KW-0808">Transferase</keyword>
<dbReference type="SUPFAM" id="SSF55931">
    <property type="entry name" value="Glutamine synthetase/guanido kinase"/>
    <property type="match status" value="1"/>
</dbReference>
<evidence type="ECO:0000256" key="2">
    <source>
        <dbReference type="ARBA" id="ARBA00022741"/>
    </source>
</evidence>
<gene>
    <name evidence="5" type="primary">mcsB</name>
    <name evidence="9" type="ORF">EDC19_2194</name>
</gene>
<dbReference type="NCBIfam" id="NF002194">
    <property type="entry name" value="PRK01059.1-4"/>
    <property type="match status" value="1"/>
</dbReference>
<evidence type="ECO:0000259" key="8">
    <source>
        <dbReference type="PROSITE" id="PS51510"/>
    </source>
</evidence>
<dbReference type="AlphaFoldDB" id="A0A4R1MPN8"/>
<dbReference type="GO" id="GO:0046314">
    <property type="term" value="P:phosphocreatine biosynthetic process"/>
    <property type="evidence" value="ECO:0007669"/>
    <property type="project" value="InterPro"/>
</dbReference>
<dbReference type="PROSITE" id="PS51510">
    <property type="entry name" value="PHOSPHAGEN_KINASE_C"/>
    <property type="match status" value="1"/>
</dbReference>
<comment type="catalytic activity">
    <reaction evidence="5">
        <text>L-arginyl-[protein] + ATP = N(omega)-phospho-L-arginyl-[protein] + ADP + H(+)</text>
        <dbReference type="Rhea" id="RHEA:43384"/>
        <dbReference type="Rhea" id="RHEA-COMP:10532"/>
        <dbReference type="Rhea" id="RHEA-COMP:10533"/>
        <dbReference type="ChEBI" id="CHEBI:15378"/>
        <dbReference type="ChEBI" id="CHEBI:29965"/>
        <dbReference type="ChEBI" id="CHEBI:30616"/>
        <dbReference type="ChEBI" id="CHEBI:83226"/>
        <dbReference type="ChEBI" id="CHEBI:456216"/>
        <dbReference type="EC" id="2.7.14.1"/>
    </reaction>
</comment>
<keyword evidence="3 5" id="KW-0418">Kinase</keyword>
<dbReference type="CDD" id="cd07930">
    <property type="entry name" value="bacterial_phosphagen_kinase"/>
    <property type="match status" value="1"/>
</dbReference>
<evidence type="ECO:0000313" key="10">
    <source>
        <dbReference type="Proteomes" id="UP000294545"/>
    </source>
</evidence>
<comment type="similarity">
    <text evidence="5 6 7">Belongs to the ATP:guanido phosphotransferase family.</text>
</comment>
<sequence length="346" mass="39547">MIKWFEQKDVKNHDIVISSRIRLARNIKKYPFGERLLDEGANELLENVKEGFYNQSEKANGFFDYVMIKDLSDIDKVALMERHAISPLIINKKGVTGLILSKDEGLSIMVNEEDHLRIQCITTGMNMEKAYNEANRVDDLLENYLEYAFDEKYGYLTACPTNVGTGLRASYMIHVPALESTGKLRIILDAIGKFGITVRGIYGEGTQGEGSVFQISNQITLGQSEQEIMDNLNSITNQIVEQERKIRSSLLAEKKYQLEDRVYRSYGALTNARILSSKEAMNFLSDLKLGMELELIQFEKEFNVYEFMMAIQPANLQKNINKPLIVEDRDIERATYIRNNLPKVNG</sequence>
<keyword evidence="4 5" id="KW-0067">ATP-binding</keyword>
<dbReference type="OrthoDB" id="9791353at2"/>
<dbReference type="InterPro" id="IPR014746">
    <property type="entry name" value="Gln_synth/guanido_kin_cat_dom"/>
</dbReference>
<evidence type="ECO:0000256" key="6">
    <source>
        <dbReference type="PROSITE-ProRule" id="PRU00843"/>
    </source>
</evidence>
<evidence type="ECO:0000256" key="4">
    <source>
        <dbReference type="ARBA" id="ARBA00022840"/>
    </source>
</evidence>
<feature type="binding site" evidence="5 6">
    <location>
        <begin position="18"/>
        <end position="22"/>
    </location>
    <ligand>
        <name>ATP</name>
        <dbReference type="ChEBI" id="CHEBI:30616"/>
    </ligand>
</feature>
<comment type="function">
    <text evidence="5">Catalyzes the specific phosphorylation of arginine residues in proteins.</text>
</comment>
<reference evidence="9 10" key="1">
    <citation type="submission" date="2019-03" db="EMBL/GenBank/DDBJ databases">
        <title>Genomic Encyclopedia of Type Strains, Phase IV (KMG-IV): sequencing the most valuable type-strain genomes for metagenomic binning, comparative biology and taxonomic classification.</title>
        <authorList>
            <person name="Goeker M."/>
        </authorList>
    </citation>
    <scope>NUCLEOTIDE SEQUENCE [LARGE SCALE GENOMIC DNA]</scope>
    <source>
        <strain evidence="9 10">DSM 24176</strain>
    </source>
</reference>
<feature type="binding site" evidence="5 6">
    <location>
        <position position="117"/>
    </location>
    <ligand>
        <name>ATP</name>
        <dbReference type="ChEBI" id="CHEBI:30616"/>
    </ligand>
</feature>
<dbReference type="Proteomes" id="UP000294545">
    <property type="component" value="Unassembled WGS sequence"/>
</dbReference>
<keyword evidence="5" id="KW-0021">Allosteric enzyme</keyword>
<evidence type="ECO:0000256" key="3">
    <source>
        <dbReference type="ARBA" id="ARBA00022777"/>
    </source>
</evidence>
<feature type="binding site" evidence="5 6">
    <location>
        <begin position="199"/>
        <end position="204"/>
    </location>
    <ligand>
        <name>ATP</name>
        <dbReference type="ChEBI" id="CHEBI:30616"/>
    </ligand>
</feature>
<protein>
    <recommendedName>
        <fullName evidence="5">Protein-arginine kinase</fullName>
        <ecNumber evidence="5">2.7.14.1</ecNumber>
    </recommendedName>
</protein>
<feature type="binding site" evidence="5 6">
    <location>
        <position position="83"/>
    </location>
    <ligand>
        <name>ATP</name>
        <dbReference type="ChEBI" id="CHEBI:30616"/>
    </ligand>
</feature>
<keyword evidence="2 5" id="KW-0547">Nucleotide-binding</keyword>
<dbReference type="PROSITE" id="PS00112">
    <property type="entry name" value="PHOSPHAGEN_KINASE"/>
    <property type="match status" value="1"/>
</dbReference>
<feature type="domain" description="Phosphagen kinase C-terminal" evidence="8">
    <location>
        <begin position="15"/>
        <end position="246"/>
    </location>
</feature>
<evidence type="ECO:0000256" key="7">
    <source>
        <dbReference type="RuleBase" id="RU000505"/>
    </source>
</evidence>
<dbReference type="InterPro" id="IPR022415">
    <property type="entry name" value="ATP-guanido_PTrfase_AS"/>
</dbReference>
<dbReference type="PANTHER" id="PTHR11547:SF38">
    <property type="entry name" value="ARGININE KINASE 1-RELATED"/>
    <property type="match status" value="1"/>
</dbReference>
<dbReference type="InterPro" id="IPR022414">
    <property type="entry name" value="ATP-guanido_PTrfase_cat"/>
</dbReference>
<dbReference type="HAMAP" id="MF_00602">
    <property type="entry name" value="Prot_Arg_kinase"/>
    <property type="match status" value="1"/>
</dbReference>
<dbReference type="InterPro" id="IPR000749">
    <property type="entry name" value="ATP-guanido_PTrfase"/>
</dbReference>
<evidence type="ECO:0000313" key="9">
    <source>
        <dbReference type="EMBL" id="TCK92459.1"/>
    </source>
</evidence>